<dbReference type="InterPro" id="IPR029058">
    <property type="entry name" value="AB_hydrolase_fold"/>
</dbReference>
<evidence type="ECO:0008006" key="4">
    <source>
        <dbReference type="Google" id="ProtNLM"/>
    </source>
</evidence>
<keyword evidence="1" id="KW-0732">Signal</keyword>
<comment type="caution">
    <text evidence="2">The sequence shown here is derived from an EMBL/GenBank/DDBJ whole genome shotgun (WGS) entry which is preliminary data.</text>
</comment>
<keyword evidence="3" id="KW-1185">Reference proteome</keyword>
<gene>
    <name evidence="2" type="ORF">ACJMK2_009652</name>
</gene>
<evidence type="ECO:0000313" key="2">
    <source>
        <dbReference type="EMBL" id="KAL3859429.1"/>
    </source>
</evidence>
<reference evidence="2 3" key="1">
    <citation type="submission" date="2024-11" db="EMBL/GenBank/DDBJ databases">
        <title>Chromosome-level genome assembly of the freshwater bivalve Anodonta woodiana.</title>
        <authorList>
            <person name="Chen X."/>
        </authorList>
    </citation>
    <scope>NUCLEOTIDE SEQUENCE [LARGE SCALE GENOMIC DNA]</scope>
    <source>
        <strain evidence="2">MN2024</strain>
        <tissue evidence="2">Gills</tissue>
    </source>
</reference>
<dbReference type="Proteomes" id="UP001634394">
    <property type="component" value="Unassembled WGS sequence"/>
</dbReference>
<dbReference type="Gene3D" id="3.40.50.1820">
    <property type="entry name" value="alpha/beta hydrolase"/>
    <property type="match status" value="1"/>
</dbReference>
<dbReference type="PANTHER" id="PTHR33428">
    <property type="entry name" value="CHLOROPHYLLASE-2, CHLOROPLASTIC"/>
    <property type="match status" value="1"/>
</dbReference>
<dbReference type="Pfam" id="PF07224">
    <property type="entry name" value="Chlorophyllase"/>
    <property type="match status" value="1"/>
</dbReference>
<dbReference type="SUPFAM" id="SSF53474">
    <property type="entry name" value="alpha/beta-Hydrolases"/>
    <property type="match status" value="1"/>
</dbReference>
<name>A0ABD3VCW5_SINWO</name>
<dbReference type="AlphaFoldDB" id="A0ABD3VCW5"/>
<evidence type="ECO:0000256" key="1">
    <source>
        <dbReference type="SAM" id="SignalP"/>
    </source>
</evidence>
<evidence type="ECO:0000313" key="3">
    <source>
        <dbReference type="Proteomes" id="UP001634394"/>
    </source>
</evidence>
<feature type="signal peptide" evidence="1">
    <location>
        <begin position="1"/>
        <end position="20"/>
    </location>
</feature>
<dbReference type="PANTHER" id="PTHR33428:SF14">
    <property type="entry name" value="CARBOXYLESTERASE TYPE B DOMAIN-CONTAINING PROTEIN"/>
    <property type="match status" value="1"/>
</dbReference>
<proteinExistence type="predicted"/>
<dbReference type="EMBL" id="JBJQND010000012">
    <property type="protein sequence ID" value="KAL3859429.1"/>
    <property type="molecule type" value="Genomic_DNA"/>
</dbReference>
<dbReference type="InterPro" id="IPR017395">
    <property type="entry name" value="Chlorophyllase-like"/>
</dbReference>
<protein>
    <recommendedName>
        <fullName evidence="4">Chlorophyllase</fullName>
    </recommendedName>
</protein>
<feature type="chain" id="PRO_5044759991" description="Chlorophyllase" evidence="1">
    <location>
        <begin position="21"/>
        <end position="304"/>
    </location>
</feature>
<accession>A0ABD3VCW5</accession>
<sequence length="304" mass="34568">MACGIFTVVVYFVLLHHIELIFVDNGNPYENGPLPVGELTLTETEDKSPLHTKLYFPLPKNEFPVIFFVGGFDGVVLAEFYEITLRKIASHGFYVFGVDYKFPAVSDVPQLPDLKPFYDELNFIHQYMPNKTLGTPLWNKMSLLCHSSGCDITLRMIRENSTRYTSTVFLEPFSFDVQTPVTDTIPAMMYGTEYCEEGLATCCVKGKDYARFYDIWKCPRIKVEVASFGHCDILDPIPRQVCKTTHFCKISNETNVDNYRQFVQGAISSFLITELQGRPDAISYIADQTKVPLKLLIDTADLHC</sequence>
<organism evidence="2 3">
    <name type="scientific">Sinanodonta woodiana</name>
    <name type="common">Chinese pond mussel</name>
    <name type="synonym">Anodonta woodiana</name>
    <dbReference type="NCBI Taxonomy" id="1069815"/>
    <lineage>
        <taxon>Eukaryota</taxon>
        <taxon>Metazoa</taxon>
        <taxon>Spiralia</taxon>
        <taxon>Lophotrochozoa</taxon>
        <taxon>Mollusca</taxon>
        <taxon>Bivalvia</taxon>
        <taxon>Autobranchia</taxon>
        <taxon>Heteroconchia</taxon>
        <taxon>Palaeoheterodonta</taxon>
        <taxon>Unionida</taxon>
        <taxon>Unionoidea</taxon>
        <taxon>Unionidae</taxon>
        <taxon>Unioninae</taxon>
        <taxon>Sinanodonta</taxon>
    </lineage>
</organism>